<protein>
    <recommendedName>
        <fullName evidence="9">Holin</fullName>
    </recommendedName>
</protein>
<gene>
    <name evidence="7" type="ORF">FC07_GL002533</name>
</gene>
<dbReference type="Proteomes" id="UP000051461">
    <property type="component" value="Unassembled WGS sequence"/>
</dbReference>
<organism evidence="7 8">
    <name type="scientific">Loigolactobacillus bifermentans DSM 20003</name>
    <dbReference type="NCBI Taxonomy" id="1423726"/>
    <lineage>
        <taxon>Bacteria</taxon>
        <taxon>Bacillati</taxon>
        <taxon>Bacillota</taxon>
        <taxon>Bacilli</taxon>
        <taxon>Lactobacillales</taxon>
        <taxon>Lactobacillaceae</taxon>
        <taxon>Loigolactobacillus</taxon>
    </lineage>
</organism>
<dbReference type="AlphaFoldDB" id="A0A0R1H2P8"/>
<evidence type="ECO:0000313" key="8">
    <source>
        <dbReference type="Proteomes" id="UP000051461"/>
    </source>
</evidence>
<keyword evidence="2 6" id="KW-0812">Transmembrane</keyword>
<dbReference type="GO" id="GO:0016020">
    <property type="term" value="C:membrane"/>
    <property type="evidence" value="ECO:0007669"/>
    <property type="project" value="UniProtKB-SubCell"/>
</dbReference>
<comment type="subcellular location">
    <subcellularLocation>
        <location evidence="1">Membrane</location>
        <topology evidence="1">Multi-pass membrane protein</topology>
    </subcellularLocation>
</comment>
<comment type="caution">
    <text evidence="7">The sequence shown here is derived from an EMBL/GenBank/DDBJ whole genome shotgun (WGS) entry which is preliminary data.</text>
</comment>
<keyword evidence="3 6" id="KW-1133">Transmembrane helix</keyword>
<keyword evidence="4 6" id="KW-0472">Membrane</keyword>
<dbReference type="Pfam" id="PF05105">
    <property type="entry name" value="Phage_holin_4_1"/>
    <property type="match status" value="1"/>
</dbReference>
<feature type="transmembrane region" description="Helical" evidence="6">
    <location>
        <begin position="7"/>
        <end position="23"/>
    </location>
</feature>
<evidence type="ECO:0000256" key="6">
    <source>
        <dbReference type="SAM" id="Phobius"/>
    </source>
</evidence>
<evidence type="ECO:0008006" key="9">
    <source>
        <dbReference type="Google" id="ProtNLM"/>
    </source>
</evidence>
<evidence type="ECO:0000256" key="2">
    <source>
        <dbReference type="ARBA" id="ARBA00022692"/>
    </source>
</evidence>
<proteinExistence type="inferred from homology"/>
<sequence length="152" mass="17491">MKIDHSWVVGAVGSVTLMIPTWVQHEEWEVHHNEFIVVLVLIIFFDWLAGSQLAHKANKRQSTHQNNSLIRDVIIIGMCVAASLLDDAMHTGSFLFFVITLAFMHHNLYSLLANLALLGWDKYFPVGLLKWLNDELEAKARKYFGHDYNDKE</sequence>
<accession>A0A0R1H2P8</accession>
<dbReference type="STRING" id="1423726.FC07_GL002533"/>
<feature type="transmembrane region" description="Helical" evidence="6">
    <location>
        <begin position="69"/>
        <end position="85"/>
    </location>
</feature>
<name>A0A0R1H2P8_9LACO</name>
<reference evidence="7 8" key="1">
    <citation type="journal article" date="2015" name="Genome Announc.">
        <title>Expanding the biotechnology potential of lactobacilli through comparative genomics of 213 strains and associated genera.</title>
        <authorList>
            <person name="Sun Z."/>
            <person name="Harris H.M."/>
            <person name="McCann A."/>
            <person name="Guo C."/>
            <person name="Argimon S."/>
            <person name="Zhang W."/>
            <person name="Yang X."/>
            <person name="Jeffery I.B."/>
            <person name="Cooney J.C."/>
            <person name="Kagawa T.F."/>
            <person name="Liu W."/>
            <person name="Song Y."/>
            <person name="Salvetti E."/>
            <person name="Wrobel A."/>
            <person name="Rasinkangas P."/>
            <person name="Parkhill J."/>
            <person name="Rea M.C."/>
            <person name="O'Sullivan O."/>
            <person name="Ritari J."/>
            <person name="Douillard F.P."/>
            <person name="Paul Ross R."/>
            <person name="Yang R."/>
            <person name="Briner A.E."/>
            <person name="Felis G.E."/>
            <person name="de Vos W.M."/>
            <person name="Barrangou R."/>
            <person name="Klaenhammer T.R."/>
            <person name="Caufield P.W."/>
            <person name="Cui Y."/>
            <person name="Zhang H."/>
            <person name="O'Toole P.W."/>
        </authorList>
    </citation>
    <scope>NUCLEOTIDE SEQUENCE [LARGE SCALE GENOMIC DNA]</scope>
    <source>
        <strain evidence="7 8">DSM 20003</strain>
    </source>
</reference>
<feature type="transmembrane region" description="Helical" evidence="6">
    <location>
        <begin position="35"/>
        <end position="57"/>
    </location>
</feature>
<dbReference type="PATRIC" id="fig|1423726.3.peg.2628"/>
<evidence type="ECO:0000256" key="4">
    <source>
        <dbReference type="ARBA" id="ARBA00023136"/>
    </source>
</evidence>
<dbReference type="InterPro" id="IPR006480">
    <property type="entry name" value="Phage_holin_4_1"/>
</dbReference>
<evidence type="ECO:0000256" key="3">
    <source>
        <dbReference type="ARBA" id="ARBA00022989"/>
    </source>
</evidence>
<dbReference type="EMBL" id="AZDA01000003">
    <property type="protein sequence ID" value="KRK40784.1"/>
    <property type="molecule type" value="Genomic_DNA"/>
</dbReference>
<evidence type="ECO:0000256" key="5">
    <source>
        <dbReference type="ARBA" id="ARBA00023600"/>
    </source>
</evidence>
<evidence type="ECO:0000256" key="1">
    <source>
        <dbReference type="ARBA" id="ARBA00004141"/>
    </source>
</evidence>
<comment type="similarity">
    <text evidence="5">Belongs to the bacteriophage holin family. Cp-1 holin subfamily.</text>
</comment>
<evidence type="ECO:0000313" key="7">
    <source>
        <dbReference type="EMBL" id="KRK40784.1"/>
    </source>
</evidence>
<keyword evidence="8" id="KW-1185">Reference proteome</keyword>
<feature type="transmembrane region" description="Helical" evidence="6">
    <location>
        <begin position="91"/>
        <end position="112"/>
    </location>
</feature>